<feature type="region of interest" description="Disordered" evidence="1">
    <location>
        <begin position="158"/>
        <end position="178"/>
    </location>
</feature>
<evidence type="ECO:0000313" key="2">
    <source>
        <dbReference type="EMBL" id="KAJ7768416.1"/>
    </source>
</evidence>
<organism evidence="2 3">
    <name type="scientific">Mycena metata</name>
    <dbReference type="NCBI Taxonomy" id="1033252"/>
    <lineage>
        <taxon>Eukaryota</taxon>
        <taxon>Fungi</taxon>
        <taxon>Dikarya</taxon>
        <taxon>Basidiomycota</taxon>
        <taxon>Agaricomycotina</taxon>
        <taxon>Agaricomycetes</taxon>
        <taxon>Agaricomycetidae</taxon>
        <taxon>Agaricales</taxon>
        <taxon>Marasmiineae</taxon>
        <taxon>Mycenaceae</taxon>
        <taxon>Mycena</taxon>
    </lineage>
</organism>
<feature type="region of interest" description="Disordered" evidence="1">
    <location>
        <begin position="1"/>
        <end position="44"/>
    </location>
</feature>
<feature type="compositionally biased region" description="Acidic residues" evidence="1">
    <location>
        <begin position="104"/>
        <end position="118"/>
    </location>
</feature>
<evidence type="ECO:0000256" key="1">
    <source>
        <dbReference type="SAM" id="MobiDB-lite"/>
    </source>
</evidence>
<protein>
    <submittedName>
        <fullName evidence="2">Uncharacterized protein</fullName>
    </submittedName>
</protein>
<sequence>MRGKVRDPQRAATSRYRDRNKDELRRKARERMAKRHAELKNSEEAWAAYTAKAREDSARYRSVHAETLAQNQAAYRAKRHIAKKGFGAWHDSYLKRHPRPPQPSEEEELPEWPSDSDSDGALPDDQGAPAIPPPPPESAPYDDHLNYFLDYLDPTIAPDYVPKPGQSPYFQRGKRRWN</sequence>
<feature type="compositionally biased region" description="Basic and acidic residues" evidence="1">
    <location>
        <begin position="1"/>
        <end position="25"/>
    </location>
</feature>
<reference evidence="2" key="1">
    <citation type="submission" date="2023-03" db="EMBL/GenBank/DDBJ databases">
        <title>Massive genome expansion in bonnet fungi (Mycena s.s.) driven by repeated elements and novel gene families across ecological guilds.</title>
        <authorList>
            <consortium name="Lawrence Berkeley National Laboratory"/>
            <person name="Harder C.B."/>
            <person name="Miyauchi S."/>
            <person name="Viragh M."/>
            <person name="Kuo A."/>
            <person name="Thoen E."/>
            <person name="Andreopoulos B."/>
            <person name="Lu D."/>
            <person name="Skrede I."/>
            <person name="Drula E."/>
            <person name="Henrissat B."/>
            <person name="Morin E."/>
            <person name="Kohler A."/>
            <person name="Barry K."/>
            <person name="LaButti K."/>
            <person name="Morin E."/>
            <person name="Salamov A."/>
            <person name="Lipzen A."/>
            <person name="Mereny Z."/>
            <person name="Hegedus B."/>
            <person name="Baldrian P."/>
            <person name="Stursova M."/>
            <person name="Weitz H."/>
            <person name="Taylor A."/>
            <person name="Grigoriev I.V."/>
            <person name="Nagy L.G."/>
            <person name="Martin F."/>
            <person name="Kauserud H."/>
        </authorList>
    </citation>
    <scope>NUCLEOTIDE SEQUENCE</scope>
    <source>
        <strain evidence="2">CBHHK182m</strain>
    </source>
</reference>
<proteinExistence type="predicted"/>
<name>A0AAD7NP75_9AGAR</name>
<gene>
    <name evidence="2" type="ORF">B0H16DRAFT_1716417</name>
</gene>
<accession>A0AAD7NP75</accession>
<comment type="caution">
    <text evidence="2">The sequence shown here is derived from an EMBL/GenBank/DDBJ whole genome shotgun (WGS) entry which is preliminary data.</text>
</comment>
<keyword evidence="3" id="KW-1185">Reference proteome</keyword>
<dbReference type="AlphaFoldDB" id="A0AAD7NP75"/>
<evidence type="ECO:0000313" key="3">
    <source>
        <dbReference type="Proteomes" id="UP001215598"/>
    </source>
</evidence>
<dbReference type="EMBL" id="JARKIB010000020">
    <property type="protein sequence ID" value="KAJ7768416.1"/>
    <property type="molecule type" value="Genomic_DNA"/>
</dbReference>
<dbReference type="Proteomes" id="UP001215598">
    <property type="component" value="Unassembled WGS sequence"/>
</dbReference>
<feature type="region of interest" description="Disordered" evidence="1">
    <location>
        <begin position="91"/>
        <end position="144"/>
    </location>
</feature>